<keyword evidence="1" id="KW-0479">Metal-binding</keyword>
<dbReference type="InterPro" id="IPR029068">
    <property type="entry name" value="Glyas_Bleomycin-R_OHBP_Dase"/>
</dbReference>
<dbReference type="Gene3D" id="3.10.180.10">
    <property type="entry name" value="2,3-Dihydroxybiphenyl 1,2-Dioxygenase, domain 1"/>
    <property type="match status" value="1"/>
</dbReference>
<dbReference type="InterPro" id="IPR037523">
    <property type="entry name" value="VOC_core"/>
</dbReference>
<dbReference type="CDD" id="cd08352">
    <property type="entry name" value="VOC_Bs_YwkD_like"/>
    <property type="match status" value="1"/>
</dbReference>
<accession>A0ABM7ZAF8</accession>
<dbReference type="RefSeq" id="WP_251957658.1">
    <property type="nucleotide sequence ID" value="NZ_AP025732.1"/>
</dbReference>
<organism evidence="3 4">
    <name type="scientific">Nostoc cf. commune SO-36</name>
    <dbReference type="NCBI Taxonomy" id="449208"/>
    <lineage>
        <taxon>Bacteria</taxon>
        <taxon>Bacillati</taxon>
        <taxon>Cyanobacteriota</taxon>
        <taxon>Cyanophyceae</taxon>
        <taxon>Nostocales</taxon>
        <taxon>Nostocaceae</taxon>
        <taxon>Nostoc</taxon>
    </lineage>
</organism>
<dbReference type="Pfam" id="PF00903">
    <property type="entry name" value="Glyoxalase"/>
    <property type="match status" value="1"/>
</dbReference>
<dbReference type="InterPro" id="IPR051332">
    <property type="entry name" value="Fosfomycin_Res_Enzymes"/>
</dbReference>
<dbReference type="Proteomes" id="UP001055453">
    <property type="component" value="Chromosome"/>
</dbReference>
<evidence type="ECO:0000256" key="1">
    <source>
        <dbReference type="ARBA" id="ARBA00022723"/>
    </source>
</evidence>
<dbReference type="InterPro" id="IPR004360">
    <property type="entry name" value="Glyas_Fos-R_dOase_dom"/>
</dbReference>
<evidence type="ECO:0000313" key="3">
    <source>
        <dbReference type="EMBL" id="BDI20227.1"/>
    </source>
</evidence>
<proteinExistence type="predicted"/>
<keyword evidence="4" id="KW-1185">Reference proteome</keyword>
<feature type="domain" description="VOC" evidence="2">
    <location>
        <begin position="5"/>
        <end position="128"/>
    </location>
</feature>
<sequence length="128" mass="14854">MKTTGIHHVAIICSDYDRSKTFYVETLGFSIIQETFRAERNSYKLDLRVGENAQIELFSFPNPPERASKPEACGLRHLAFQVDDVEKTVFYLKSKGVEVENIRVDEITNKKFTFFKDPDNLPLEIYEN</sequence>
<dbReference type="EMBL" id="AP025732">
    <property type="protein sequence ID" value="BDI20227.1"/>
    <property type="molecule type" value="Genomic_DNA"/>
</dbReference>
<dbReference type="InterPro" id="IPR037478">
    <property type="entry name" value="YwkD-like_dom"/>
</dbReference>
<dbReference type="NCBIfam" id="NF008551">
    <property type="entry name" value="PRK11478.1"/>
    <property type="match status" value="1"/>
</dbReference>
<evidence type="ECO:0000313" key="4">
    <source>
        <dbReference type="Proteomes" id="UP001055453"/>
    </source>
</evidence>
<protein>
    <submittedName>
        <fullName evidence="3">VOC family protein</fullName>
    </submittedName>
</protein>
<evidence type="ECO:0000259" key="2">
    <source>
        <dbReference type="PROSITE" id="PS51819"/>
    </source>
</evidence>
<name>A0ABM7ZAF8_NOSCO</name>
<dbReference type="PROSITE" id="PS51819">
    <property type="entry name" value="VOC"/>
    <property type="match status" value="1"/>
</dbReference>
<gene>
    <name evidence="3" type="ORF">ANSO36C_60290</name>
</gene>
<dbReference type="PANTHER" id="PTHR36113">
    <property type="entry name" value="LYASE, PUTATIVE-RELATED-RELATED"/>
    <property type="match status" value="1"/>
</dbReference>
<dbReference type="PANTHER" id="PTHR36113:SF6">
    <property type="entry name" value="FOSFOMYCIN RESISTANCE PROTEIN FOSX"/>
    <property type="match status" value="1"/>
</dbReference>
<reference evidence="3" key="1">
    <citation type="submission" date="2022-04" db="EMBL/GenBank/DDBJ databases">
        <title>Complete genome sequence of a cyanobacterium, Nostoc sp. SO-36, isolated in Antarctica.</title>
        <authorList>
            <person name="Kanesaki Y."/>
            <person name="Effendi D."/>
            <person name="Sakamoto T."/>
            <person name="Ohtani S."/>
            <person name="Awai K."/>
        </authorList>
    </citation>
    <scope>NUCLEOTIDE SEQUENCE</scope>
    <source>
        <strain evidence="3">SO-36</strain>
    </source>
</reference>
<dbReference type="SUPFAM" id="SSF54593">
    <property type="entry name" value="Glyoxalase/Bleomycin resistance protein/Dihydroxybiphenyl dioxygenase"/>
    <property type="match status" value="1"/>
</dbReference>